<dbReference type="InterPro" id="IPR007445">
    <property type="entry name" value="PilO"/>
</dbReference>
<proteinExistence type="predicted"/>
<dbReference type="Pfam" id="PF04350">
    <property type="entry name" value="PilO"/>
    <property type="match status" value="1"/>
</dbReference>
<dbReference type="GO" id="GO:0043683">
    <property type="term" value="P:type IV pilus assembly"/>
    <property type="evidence" value="ECO:0007669"/>
    <property type="project" value="InterPro"/>
</dbReference>
<organism evidence="2 3">
    <name type="scientific">Spiribacter aquaticus</name>
    <dbReference type="NCBI Taxonomy" id="1935996"/>
    <lineage>
        <taxon>Bacteria</taxon>
        <taxon>Pseudomonadati</taxon>
        <taxon>Pseudomonadota</taxon>
        <taxon>Gammaproteobacteria</taxon>
        <taxon>Chromatiales</taxon>
        <taxon>Ectothiorhodospiraceae</taxon>
        <taxon>Spiribacter</taxon>
    </lineage>
</organism>
<comment type="caution">
    <text evidence="2">The sequence shown here is derived from an EMBL/GenBank/DDBJ whole genome shotgun (WGS) entry which is preliminary data.</text>
</comment>
<name>A0A557RN12_9GAMM</name>
<keyword evidence="3" id="KW-1185">Reference proteome</keyword>
<dbReference type="Proteomes" id="UP000316688">
    <property type="component" value="Unassembled WGS sequence"/>
</dbReference>
<dbReference type="RefSeq" id="WP_144347076.1">
    <property type="nucleotide sequence ID" value="NZ_VMKP01000001.1"/>
</dbReference>
<evidence type="ECO:0000313" key="2">
    <source>
        <dbReference type="EMBL" id="TVO66563.1"/>
    </source>
</evidence>
<dbReference type="EMBL" id="VMKP01000001">
    <property type="protein sequence ID" value="TVO66563.1"/>
    <property type="molecule type" value="Genomic_DNA"/>
</dbReference>
<dbReference type="AlphaFoldDB" id="A0A557RN12"/>
<accession>A0A557RN12</accession>
<dbReference type="Gene3D" id="3.30.70.60">
    <property type="match status" value="1"/>
</dbReference>
<gene>
    <name evidence="2" type="ORF">FPL11_02455</name>
</gene>
<evidence type="ECO:0000313" key="3">
    <source>
        <dbReference type="Proteomes" id="UP000316688"/>
    </source>
</evidence>
<dbReference type="GO" id="GO:0043107">
    <property type="term" value="P:type IV pilus-dependent motility"/>
    <property type="evidence" value="ECO:0007669"/>
    <property type="project" value="InterPro"/>
</dbReference>
<evidence type="ECO:0000256" key="1">
    <source>
        <dbReference type="SAM" id="MobiDB-lite"/>
    </source>
</evidence>
<sequence>MTVKALKTAGVGLLLGLIAGWLIALRPALAERDRLAESRAPLAQRLDAEQRRLADRKAVTAAIERRRSALRHHPMRLPAAADESRLVSHLAGLAADNGARLVDIDPGTTRATPAYHQRRLVVRLNGGWTPLMRFLAGVEQTTRGIALTGLEFNDGDADAQPGGIVLTLNLDVYWQPSVPGASQPAETSLGWIAETRRPDAVPPGRPPANPFASARPSMPIADTDIRYIGRIIRGDRQWALIRRADGPLQRHQRGDPIAGLGQLARIQSGAISVAPGPSNPDAPMRIIPRQPGPPSAGE</sequence>
<protein>
    <recommendedName>
        <fullName evidence="4">Type 4a pilus biogenesis protein PilO</fullName>
    </recommendedName>
</protein>
<dbReference type="InterPro" id="IPR014717">
    <property type="entry name" value="Transl_elong_EF1B/ribsomal_bS6"/>
</dbReference>
<evidence type="ECO:0008006" key="4">
    <source>
        <dbReference type="Google" id="ProtNLM"/>
    </source>
</evidence>
<feature type="region of interest" description="Disordered" evidence="1">
    <location>
        <begin position="271"/>
        <end position="298"/>
    </location>
</feature>
<reference evidence="2 3" key="1">
    <citation type="submission" date="2019-07" db="EMBL/GenBank/DDBJ databases">
        <title>Reclasification of Spiribacter aquaticus.</title>
        <authorList>
            <person name="Leon M.J."/>
            <person name="Sanchez-Porro C."/>
            <person name="Ventosa A."/>
        </authorList>
    </citation>
    <scope>NUCLEOTIDE SEQUENCE [LARGE SCALE GENOMIC DNA]</scope>
    <source>
        <strain evidence="2 3">SP30</strain>
    </source>
</reference>